<reference evidence="1 2" key="1">
    <citation type="submission" date="2018-11" db="EMBL/GenBank/DDBJ databases">
        <title>Genome sequencing and analysis.</title>
        <authorList>
            <person name="Huang Y.-T."/>
        </authorList>
    </citation>
    <scope>NUCLEOTIDE SEQUENCE [LARGE SCALE GENOMIC DNA]</scope>
    <source>
        <strain evidence="1 2">SHIN</strain>
    </source>
</reference>
<evidence type="ECO:0000313" key="1">
    <source>
        <dbReference type="EMBL" id="NNV23155.1"/>
    </source>
</evidence>
<organism evidence="1 2">
    <name type="scientific">Brucella pseudogrignonensis</name>
    <dbReference type="NCBI Taxonomy" id="419475"/>
    <lineage>
        <taxon>Bacteria</taxon>
        <taxon>Pseudomonadati</taxon>
        <taxon>Pseudomonadota</taxon>
        <taxon>Alphaproteobacteria</taxon>
        <taxon>Hyphomicrobiales</taxon>
        <taxon>Brucellaceae</taxon>
        <taxon>Brucella/Ochrobactrum group</taxon>
        <taxon>Brucella</taxon>
    </lineage>
</organism>
<proteinExistence type="predicted"/>
<sequence length="99" mass="11105">MINCAEFKASSLEIYRNIMKTLVSALVLFASLTSTSLADRRLTILDLAEQGYEIKTATGNYVFLQNEERIYMCSFLQVSEYNVASGEIDAIKFDCSAIK</sequence>
<dbReference type="AlphaFoldDB" id="A0A7Y3WY42"/>
<protein>
    <submittedName>
        <fullName evidence="1">Uncharacterized protein</fullName>
    </submittedName>
</protein>
<dbReference type="Proteomes" id="UP000526233">
    <property type="component" value="Unassembled WGS sequence"/>
</dbReference>
<dbReference type="EMBL" id="PKQI01000004">
    <property type="protein sequence ID" value="NNV23155.1"/>
    <property type="molecule type" value="Genomic_DNA"/>
</dbReference>
<comment type="caution">
    <text evidence="1">The sequence shown here is derived from an EMBL/GenBank/DDBJ whole genome shotgun (WGS) entry which is preliminary data.</text>
</comment>
<accession>A0A7Y3WY42</accession>
<evidence type="ECO:0000313" key="2">
    <source>
        <dbReference type="Proteomes" id="UP000526233"/>
    </source>
</evidence>
<gene>
    <name evidence="1" type="ORF">EHE22_22400</name>
</gene>
<name>A0A7Y3WY42_9HYPH</name>